<dbReference type="Pfam" id="PF13966">
    <property type="entry name" value="zf-RVT"/>
    <property type="match status" value="1"/>
</dbReference>
<reference evidence="2" key="3">
    <citation type="journal article" date="2017" name="Nature">
        <title>Genome sequence of the progenitor of the wheat D genome Aegilops tauschii.</title>
        <authorList>
            <person name="Luo M.C."/>
            <person name="Gu Y.Q."/>
            <person name="Puiu D."/>
            <person name="Wang H."/>
            <person name="Twardziok S.O."/>
            <person name="Deal K.R."/>
            <person name="Huo N."/>
            <person name="Zhu T."/>
            <person name="Wang L."/>
            <person name="Wang Y."/>
            <person name="McGuire P.E."/>
            <person name="Liu S."/>
            <person name="Long H."/>
            <person name="Ramasamy R.K."/>
            <person name="Rodriguez J.C."/>
            <person name="Van S.L."/>
            <person name="Yuan L."/>
            <person name="Wang Z."/>
            <person name="Xia Z."/>
            <person name="Xiao L."/>
            <person name="Anderson O.D."/>
            <person name="Ouyang S."/>
            <person name="Liang Y."/>
            <person name="Zimin A.V."/>
            <person name="Pertea G."/>
            <person name="Qi P."/>
            <person name="Bennetzen J.L."/>
            <person name="Dai X."/>
            <person name="Dawson M.W."/>
            <person name="Muller H.G."/>
            <person name="Kugler K."/>
            <person name="Rivarola-Duarte L."/>
            <person name="Spannagl M."/>
            <person name="Mayer K.F.X."/>
            <person name="Lu F.H."/>
            <person name="Bevan M.W."/>
            <person name="Leroy P."/>
            <person name="Li P."/>
            <person name="You F.M."/>
            <person name="Sun Q."/>
            <person name="Liu Z."/>
            <person name="Lyons E."/>
            <person name="Wicker T."/>
            <person name="Salzberg S.L."/>
            <person name="Devos K.M."/>
            <person name="Dvorak J."/>
        </authorList>
    </citation>
    <scope>NUCLEOTIDE SEQUENCE [LARGE SCALE GENOMIC DNA]</scope>
    <source>
        <strain evidence="2">cv. AL8/78</strain>
    </source>
</reference>
<dbReference type="STRING" id="200361.A0A453JXK3"/>
<organism evidence="2 3">
    <name type="scientific">Aegilops tauschii subsp. strangulata</name>
    <name type="common">Goatgrass</name>
    <dbReference type="NCBI Taxonomy" id="200361"/>
    <lineage>
        <taxon>Eukaryota</taxon>
        <taxon>Viridiplantae</taxon>
        <taxon>Streptophyta</taxon>
        <taxon>Embryophyta</taxon>
        <taxon>Tracheophyta</taxon>
        <taxon>Spermatophyta</taxon>
        <taxon>Magnoliopsida</taxon>
        <taxon>Liliopsida</taxon>
        <taxon>Poales</taxon>
        <taxon>Poaceae</taxon>
        <taxon>BOP clade</taxon>
        <taxon>Pooideae</taxon>
        <taxon>Triticodae</taxon>
        <taxon>Triticeae</taxon>
        <taxon>Triticinae</taxon>
        <taxon>Aegilops</taxon>
    </lineage>
</organism>
<evidence type="ECO:0000313" key="2">
    <source>
        <dbReference type="EnsemblPlants" id="AET5Gv20230500.1"/>
    </source>
</evidence>
<protein>
    <recommendedName>
        <fullName evidence="1">Reverse transcriptase zinc-binding domain-containing protein</fullName>
    </recommendedName>
</protein>
<evidence type="ECO:0000313" key="3">
    <source>
        <dbReference type="Proteomes" id="UP000015105"/>
    </source>
</evidence>
<dbReference type="EnsemblPlants" id="AET5Gv20230500.1">
    <property type="protein sequence ID" value="AET5Gv20230500.1"/>
    <property type="gene ID" value="AET5Gv20230500"/>
</dbReference>
<reference evidence="2" key="5">
    <citation type="journal article" date="2021" name="G3 (Bethesda)">
        <title>Aegilops tauschii genome assembly Aet v5.0 features greater sequence contiguity and improved annotation.</title>
        <authorList>
            <person name="Wang L."/>
            <person name="Zhu T."/>
            <person name="Rodriguez J.C."/>
            <person name="Deal K.R."/>
            <person name="Dubcovsky J."/>
            <person name="McGuire P.E."/>
            <person name="Lux T."/>
            <person name="Spannagl M."/>
            <person name="Mayer K.F.X."/>
            <person name="Baldrich P."/>
            <person name="Meyers B.C."/>
            <person name="Huo N."/>
            <person name="Gu Y.Q."/>
            <person name="Zhou H."/>
            <person name="Devos K.M."/>
            <person name="Bennetzen J.L."/>
            <person name="Unver T."/>
            <person name="Budak H."/>
            <person name="Gulick P.J."/>
            <person name="Galiba G."/>
            <person name="Kalapos B."/>
            <person name="Nelson D.R."/>
            <person name="Li P."/>
            <person name="You F.M."/>
            <person name="Luo M.C."/>
            <person name="Dvorak J."/>
        </authorList>
    </citation>
    <scope>NUCLEOTIDE SEQUENCE [LARGE SCALE GENOMIC DNA]</scope>
    <source>
        <strain evidence="2">cv. AL8/78</strain>
    </source>
</reference>
<reference evidence="3" key="1">
    <citation type="journal article" date="2014" name="Science">
        <title>Ancient hybridizations among the ancestral genomes of bread wheat.</title>
        <authorList>
            <consortium name="International Wheat Genome Sequencing Consortium,"/>
            <person name="Marcussen T."/>
            <person name="Sandve S.R."/>
            <person name="Heier L."/>
            <person name="Spannagl M."/>
            <person name="Pfeifer M."/>
            <person name="Jakobsen K.S."/>
            <person name="Wulff B.B."/>
            <person name="Steuernagel B."/>
            <person name="Mayer K.F."/>
            <person name="Olsen O.A."/>
        </authorList>
    </citation>
    <scope>NUCLEOTIDE SEQUENCE [LARGE SCALE GENOMIC DNA]</scope>
    <source>
        <strain evidence="3">cv. AL8/78</strain>
    </source>
</reference>
<dbReference type="InterPro" id="IPR026960">
    <property type="entry name" value="RVT-Znf"/>
</dbReference>
<dbReference type="Proteomes" id="UP000015105">
    <property type="component" value="Chromosome 5D"/>
</dbReference>
<reference evidence="2" key="4">
    <citation type="submission" date="2019-03" db="UniProtKB">
        <authorList>
            <consortium name="EnsemblPlants"/>
        </authorList>
    </citation>
    <scope>IDENTIFICATION</scope>
</reference>
<proteinExistence type="predicted"/>
<name>A0A453JXK3_AEGTS</name>
<dbReference type="AlphaFoldDB" id="A0A453JXK3"/>
<evidence type="ECO:0000259" key="1">
    <source>
        <dbReference type="Pfam" id="PF13966"/>
    </source>
</evidence>
<dbReference type="Gramene" id="AET5Gv20230500.1">
    <property type="protein sequence ID" value="AET5Gv20230500.1"/>
    <property type="gene ID" value="AET5Gv20230500"/>
</dbReference>
<keyword evidence="3" id="KW-1185">Reference proteome</keyword>
<reference evidence="3" key="2">
    <citation type="journal article" date="2017" name="Nat. Plants">
        <title>The Aegilops tauschii genome reveals multiple impacts of transposons.</title>
        <authorList>
            <person name="Zhao G."/>
            <person name="Zou C."/>
            <person name="Li K."/>
            <person name="Wang K."/>
            <person name="Li T."/>
            <person name="Gao L."/>
            <person name="Zhang X."/>
            <person name="Wang H."/>
            <person name="Yang Z."/>
            <person name="Liu X."/>
            <person name="Jiang W."/>
            <person name="Mao L."/>
            <person name="Kong X."/>
            <person name="Jiao Y."/>
            <person name="Jia J."/>
        </authorList>
    </citation>
    <scope>NUCLEOTIDE SEQUENCE [LARGE SCALE GENOMIC DNA]</scope>
    <source>
        <strain evidence="3">cv. AL8/78</strain>
    </source>
</reference>
<accession>A0A453JXK3</accession>
<feature type="domain" description="Reverse transcriptase zinc-binding" evidence="1">
    <location>
        <begin position="2"/>
        <end position="75"/>
    </location>
</feature>
<sequence length="75" mass="8674">SARTAYAAKFWGRQVVPTAEFTWKSRAPAPCRFFTWLAIQDRCWTSDRLARRGLDHQDCCPMCSQAEESINHILL</sequence>